<name>A0AA88R7D5_9ASTE</name>
<evidence type="ECO:0000313" key="6">
    <source>
        <dbReference type="Proteomes" id="UP001187471"/>
    </source>
</evidence>
<dbReference type="Proteomes" id="UP001187471">
    <property type="component" value="Unassembled WGS sequence"/>
</dbReference>
<accession>A0AA88R7D5</accession>
<dbReference type="GO" id="GO:0080044">
    <property type="term" value="F:quercetin 7-O-glucosyltransferase activity"/>
    <property type="evidence" value="ECO:0007669"/>
    <property type="project" value="TreeGrafter"/>
</dbReference>
<dbReference type="EMBL" id="JAVXUO010002065">
    <property type="protein sequence ID" value="KAK2976521.1"/>
    <property type="molecule type" value="Genomic_DNA"/>
</dbReference>
<dbReference type="InterPro" id="IPR002213">
    <property type="entry name" value="UDP_glucos_trans"/>
</dbReference>
<proteinExistence type="inferred from homology"/>
<dbReference type="CDD" id="cd03784">
    <property type="entry name" value="GT1_Gtf-like"/>
    <property type="match status" value="1"/>
</dbReference>
<dbReference type="GO" id="GO:0080043">
    <property type="term" value="F:quercetin 3-O-glucosyltransferase activity"/>
    <property type="evidence" value="ECO:0007669"/>
    <property type="project" value="TreeGrafter"/>
</dbReference>
<dbReference type="EC" id="2.4.1.-" evidence="4"/>
<keyword evidence="6" id="KW-1185">Reference proteome</keyword>
<gene>
    <name evidence="5" type="ORF">RJ640_019457</name>
</gene>
<dbReference type="InterPro" id="IPR035595">
    <property type="entry name" value="UDP_glycos_trans_CS"/>
</dbReference>
<organism evidence="5 6">
    <name type="scientific">Escallonia rubra</name>
    <dbReference type="NCBI Taxonomy" id="112253"/>
    <lineage>
        <taxon>Eukaryota</taxon>
        <taxon>Viridiplantae</taxon>
        <taxon>Streptophyta</taxon>
        <taxon>Embryophyta</taxon>
        <taxon>Tracheophyta</taxon>
        <taxon>Spermatophyta</taxon>
        <taxon>Magnoliopsida</taxon>
        <taxon>eudicotyledons</taxon>
        <taxon>Gunneridae</taxon>
        <taxon>Pentapetalae</taxon>
        <taxon>asterids</taxon>
        <taxon>campanulids</taxon>
        <taxon>Escalloniales</taxon>
        <taxon>Escalloniaceae</taxon>
        <taxon>Escallonia</taxon>
    </lineage>
</organism>
<evidence type="ECO:0000313" key="5">
    <source>
        <dbReference type="EMBL" id="KAK2976521.1"/>
    </source>
</evidence>
<keyword evidence="2 3" id="KW-0808">Transferase</keyword>
<dbReference type="SUPFAM" id="SSF53756">
    <property type="entry name" value="UDP-Glycosyltransferase/glycogen phosphorylase"/>
    <property type="match status" value="1"/>
</dbReference>
<keyword evidence="3" id="KW-0328">Glycosyltransferase</keyword>
<evidence type="ECO:0000256" key="1">
    <source>
        <dbReference type="ARBA" id="ARBA00009995"/>
    </source>
</evidence>
<evidence type="ECO:0000256" key="2">
    <source>
        <dbReference type="ARBA" id="ARBA00022679"/>
    </source>
</evidence>
<comment type="similarity">
    <text evidence="1 3">Belongs to the UDP-glycosyltransferase family.</text>
</comment>
<dbReference type="Gene3D" id="3.40.50.2000">
    <property type="entry name" value="Glycogen Phosphorylase B"/>
    <property type="match status" value="2"/>
</dbReference>
<evidence type="ECO:0000256" key="3">
    <source>
        <dbReference type="RuleBase" id="RU003718"/>
    </source>
</evidence>
<evidence type="ECO:0000256" key="4">
    <source>
        <dbReference type="RuleBase" id="RU362057"/>
    </source>
</evidence>
<dbReference type="Pfam" id="PF00201">
    <property type="entry name" value="UDPGT"/>
    <property type="match status" value="1"/>
</dbReference>
<feature type="non-terminal residue" evidence="5">
    <location>
        <position position="1"/>
    </location>
</feature>
<dbReference type="AlphaFoldDB" id="A0AA88R7D5"/>
<dbReference type="PROSITE" id="PS00375">
    <property type="entry name" value="UDPGT"/>
    <property type="match status" value="1"/>
</dbReference>
<protein>
    <recommendedName>
        <fullName evidence="4">Glycosyltransferase</fullName>
        <ecNumber evidence="4">2.4.1.-</ecNumber>
    </recommendedName>
</protein>
<dbReference type="PANTHER" id="PTHR11926:SF1409">
    <property type="entry name" value="GLYCOSYLTRANSFERASE"/>
    <property type="match status" value="1"/>
</dbReference>
<sequence>REKKRSNSEAMDATCKPHAICVPFPLSTHINSMLKFAKLLHHNGFHVTFVNAEFQHKSILSAKGPNALDGLPDFRFESIAIDVPSSKPGSPDYFVSVREAIRKGFLSQFRSLVTKLNETERPVTCLVSDGASTHTVTLAEELGIPAVLFWAVGANGVLSINRHQELVRRCFAPKDESKANDDLDATTDFFAGRKGIRMRDVPSIIQTKYSQEYILDVTVKEAERTSKASAIVIHTFEALEKHAMDELASTFRRVYSIGPLPLLLNQVTDRSSKNLVGGNIWQEEETCVQWLNSKKPNSVIYVSFGSTAVTTPEQITEFAWGLANSNVPFLWIIRTDVMAGELSSILPPEFIEETKERGLIASWCVQEQVLNHPATGGFLTHCGWNSVLESICAGVPMICWPYFAEQMTNCRDVCNEWGLGIEIDKDVKRSQVEEAIVELLQGDRGKKIQEKAGYWKKVAQEATEPHGLSSNNLDSLVNEVLLSKP</sequence>
<comment type="caution">
    <text evidence="5">The sequence shown here is derived from an EMBL/GenBank/DDBJ whole genome shotgun (WGS) entry which is preliminary data.</text>
</comment>
<dbReference type="PANTHER" id="PTHR11926">
    <property type="entry name" value="GLUCOSYL/GLUCURONOSYL TRANSFERASES"/>
    <property type="match status" value="1"/>
</dbReference>
<reference evidence="5" key="1">
    <citation type="submission" date="2022-12" db="EMBL/GenBank/DDBJ databases">
        <title>Draft genome assemblies for two species of Escallonia (Escalloniales).</title>
        <authorList>
            <person name="Chanderbali A."/>
            <person name="Dervinis C."/>
            <person name="Anghel I."/>
            <person name="Soltis D."/>
            <person name="Soltis P."/>
            <person name="Zapata F."/>
        </authorList>
    </citation>
    <scope>NUCLEOTIDE SEQUENCE</scope>
    <source>
        <strain evidence="5">UCBG92.1500</strain>
        <tissue evidence="5">Leaf</tissue>
    </source>
</reference>
<dbReference type="FunFam" id="3.40.50.2000:FF:000027">
    <property type="entry name" value="Glycosyltransferase"/>
    <property type="match status" value="1"/>
</dbReference>